<name>A0ACB9HZI8_9ASTR</name>
<evidence type="ECO:0000313" key="1">
    <source>
        <dbReference type="EMBL" id="KAI3801217.1"/>
    </source>
</evidence>
<evidence type="ECO:0000313" key="2">
    <source>
        <dbReference type="Proteomes" id="UP001056120"/>
    </source>
</evidence>
<dbReference type="EMBL" id="CM042027">
    <property type="protein sequence ID" value="KAI3801217.1"/>
    <property type="molecule type" value="Genomic_DNA"/>
</dbReference>
<gene>
    <name evidence="1" type="ORF">L1987_29321</name>
</gene>
<reference evidence="1 2" key="2">
    <citation type="journal article" date="2022" name="Mol. Ecol. Resour.">
        <title>The genomes of chicory, endive, great burdock and yacon provide insights into Asteraceae paleo-polyploidization history and plant inulin production.</title>
        <authorList>
            <person name="Fan W."/>
            <person name="Wang S."/>
            <person name="Wang H."/>
            <person name="Wang A."/>
            <person name="Jiang F."/>
            <person name="Liu H."/>
            <person name="Zhao H."/>
            <person name="Xu D."/>
            <person name="Zhang Y."/>
        </authorList>
    </citation>
    <scope>NUCLEOTIDE SEQUENCE [LARGE SCALE GENOMIC DNA]</scope>
    <source>
        <strain evidence="2">cv. Yunnan</strain>
        <tissue evidence="1">Leaves</tissue>
    </source>
</reference>
<organism evidence="1 2">
    <name type="scientific">Smallanthus sonchifolius</name>
    <dbReference type="NCBI Taxonomy" id="185202"/>
    <lineage>
        <taxon>Eukaryota</taxon>
        <taxon>Viridiplantae</taxon>
        <taxon>Streptophyta</taxon>
        <taxon>Embryophyta</taxon>
        <taxon>Tracheophyta</taxon>
        <taxon>Spermatophyta</taxon>
        <taxon>Magnoliopsida</taxon>
        <taxon>eudicotyledons</taxon>
        <taxon>Gunneridae</taxon>
        <taxon>Pentapetalae</taxon>
        <taxon>asterids</taxon>
        <taxon>campanulids</taxon>
        <taxon>Asterales</taxon>
        <taxon>Asteraceae</taxon>
        <taxon>Asteroideae</taxon>
        <taxon>Heliantheae alliance</taxon>
        <taxon>Millerieae</taxon>
        <taxon>Smallanthus</taxon>
    </lineage>
</organism>
<dbReference type="Proteomes" id="UP001056120">
    <property type="component" value="Linkage Group LG10"/>
</dbReference>
<protein>
    <submittedName>
        <fullName evidence="1">Uncharacterized protein</fullName>
    </submittedName>
</protein>
<reference evidence="2" key="1">
    <citation type="journal article" date="2022" name="Mol. Ecol. Resour.">
        <title>The genomes of chicory, endive, great burdock and yacon provide insights into Asteraceae palaeo-polyploidization history and plant inulin production.</title>
        <authorList>
            <person name="Fan W."/>
            <person name="Wang S."/>
            <person name="Wang H."/>
            <person name="Wang A."/>
            <person name="Jiang F."/>
            <person name="Liu H."/>
            <person name="Zhao H."/>
            <person name="Xu D."/>
            <person name="Zhang Y."/>
        </authorList>
    </citation>
    <scope>NUCLEOTIDE SEQUENCE [LARGE SCALE GENOMIC DNA]</scope>
    <source>
        <strain evidence="2">cv. Yunnan</strain>
    </source>
</reference>
<sequence length="243" mass="26080">MSVAFERSSSDSNRIQLPGFSNGMWIYNASDSTAGNPWSTRLPAVKEEEDSTTSSSIGNNSDIGGADSDDDDDDGQVQSKDNGLLNGLNDLEKVLPIKRGLSTFYAGKSKSYGSLADAVSVPSIQDIVKPEDAYSRKRKNMLAHYALLDKHHETTTTTESGVSKRFARNSEDSNDGSNTSTSMTGCSLPPFPCNSRKLSSGESSDSSPRLYMSSPWRSLSLSDLQHASSFTGVSSKGNEVDGH</sequence>
<comment type="caution">
    <text evidence="1">The sequence shown here is derived from an EMBL/GenBank/DDBJ whole genome shotgun (WGS) entry which is preliminary data.</text>
</comment>
<accession>A0ACB9HZI8</accession>
<keyword evidence="2" id="KW-1185">Reference proteome</keyword>
<proteinExistence type="predicted"/>